<keyword evidence="2" id="KW-1185">Reference proteome</keyword>
<organism evidence="1 2">
    <name type="scientific">Asparagus officinalis</name>
    <name type="common">Garden asparagus</name>
    <dbReference type="NCBI Taxonomy" id="4686"/>
    <lineage>
        <taxon>Eukaryota</taxon>
        <taxon>Viridiplantae</taxon>
        <taxon>Streptophyta</taxon>
        <taxon>Embryophyta</taxon>
        <taxon>Tracheophyta</taxon>
        <taxon>Spermatophyta</taxon>
        <taxon>Magnoliopsida</taxon>
        <taxon>Liliopsida</taxon>
        <taxon>Asparagales</taxon>
        <taxon>Asparagaceae</taxon>
        <taxon>Asparagoideae</taxon>
        <taxon>Asparagus</taxon>
    </lineage>
</organism>
<dbReference type="EMBL" id="CM007390">
    <property type="protein sequence ID" value="ONK56350.1"/>
    <property type="molecule type" value="Genomic_DNA"/>
</dbReference>
<sequence length="125" mass="15109">MRQRKKMIKARKWKELRMTEQTWALKLRRCESTKKVTEKKNKKKRRKETDEMLKEFVQGAMGKELENNKEAQVLRISIPNSIPRKRSKWKKHVIVVVDDDDKREKEEEKELPIAYVDVRTSVEDL</sequence>
<proteinExistence type="predicted"/>
<gene>
    <name evidence="1" type="ORF">A4U43_C10F7510</name>
</gene>
<dbReference type="Gramene" id="ONK56350">
    <property type="protein sequence ID" value="ONK56350"/>
    <property type="gene ID" value="A4U43_C10F7510"/>
</dbReference>
<accession>A0A5P1E179</accession>
<reference evidence="2" key="1">
    <citation type="journal article" date="2017" name="Nat. Commun.">
        <title>The asparagus genome sheds light on the origin and evolution of a young Y chromosome.</title>
        <authorList>
            <person name="Harkess A."/>
            <person name="Zhou J."/>
            <person name="Xu C."/>
            <person name="Bowers J.E."/>
            <person name="Van der Hulst R."/>
            <person name="Ayyampalayam S."/>
            <person name="Mercati F."/>
            <person name="Riccardi P."/>
            <person name="McKain M.R."/>
            <person name="Kakrana A."/>
            <person name="Tang H."/>
            <person name="Ray J."/>
            <person name="Groenendijk J."/>
            <person name="Arikit S."/>
            <person name="Mathioni S.M."/>
            <person name="Nakano M."/>
            <person name="Shan H."/>
            <person name="Telgmann-Rauber A."/>
            <person name="Kanno A."/>
            <person name="Yue Z."/>
            <person name="Chen H."/>
            <person name="Li W."/>
            <person name="Chen Y."/>
            <person name="Xu X."/>
            <person name="Zhang Y."/>
            <person name="Luo S."/>
            <person name="Chen H."/>
            <person name="Gao J."/>
            <person name="Mao Z."/>
            <person name="Pires J.C."/>
            <person name="Luo M."/>
            <person name="Kudrna D."/>
            <person name="Wing R.A."/>
            <person name="Meyers B.C."/>
            <person name="Yi K."/>
            <person name="Kong H."/>
            <person name="Lavrijsen P."/>
            <person name="Sunseri F."/>
            <person name="Falavigna A."/>
            <person name="Ye Y."/>
            <person name="Leebens-Mack J.H."/>
            <person name="Chen G."/>
        </authorList>
    </citation>
    <scope>NUCLEOTIDE SEQUENCE [LARGE SCALE GENOMIC DNA]</scope>
    <source>
        <strain evidence="2">cv. DH0086</strain>
    </source>
</reference>
<name>A0A5P1E179_ASPOF</name>
<dbReference type="Proteomes" id="UP000243459">
    <property type="component" value="Chromosome 10"/>
</dbReference>
<evidence type="ECO:0000313" key="1">
    <source>
        <dbReference type="EMBL" id="ONK56350.1"/>
    </source>
</evidence>
<protein>
    <submittedName>
        <fullName evidence="1">Uncharacterized protein</fullName>
    </submittedName>
</protein>
<evidence type="ECO:0000313" key="2">
    <source>
        <dbReference type="Proteomes" id="UP000243459"/>
    </source>
</evidence>
<dbReference type="AlphaFoldDB" id="A0A5P1E179"/>